<dbReference type="Pfam" id="PF24573">
    <property type="entry name" value="HEAT_DAAF5"/>
    <property type="match status" value="1"/>
</dbReference>
<dbReference type="InterPro" id="IPR056497">
    <property type="entry name" value="HEAT_DAAF5"/>
</dbReference>
<reference evidence="6 7" key="1">
    <citation type="submission" date="2025-04" db="UniProtKB">
        <authorList>
            <consortium name="RefSeq"/>
        </authorList>
    </citation>
    <scope>IDENTIFICATION</scope>
</reference>
<keyword evidence="1" id="KW-0677">Repeat</keyword>
<dbReference type="RefSeq" id="XP_022102371.1">
    <property type="nucleotide sequence ID" value="XM_022246679.1"/>
</dbReference>
<dbReference type="PANTHER" id="PTHR16216:SF2">
    <property type="entry name" value="DYNEIN AXONEMAL ASSEMBLY FACTOR 5"/>
    <property type="match status" value="1"/>
</dbReference>
<dbReference type="GO" id="GO:0036158">
    <property type="term" value="P:outer dynein arm assembly"/>
    <property type="evidence" value="ECO:0007669"/>
    <property type="project" value="TreeGrafter"/>
</dbReference>
<dbReference type="FunFam" id="1.25.10.10:FF:001984">
    <property type="entry name" value="Uncharacterized protein"/>
    <property type="match status" value="1"/>
</dbReference>
<evidence type="ECO:0000256" key="1">
    <source>
        <dbReference type="ARBA" id="ARBA00022737"/>
    </source>
</evidence>
<feature type="domain" description="Dynein axonemal assembly factor 5 TPR repeats" evidence="4">
    <location>
        <begin position="25"/>
        <end position="310"/>
    </location>
</feature>
<feature type="domain" description="Stalled ribosome sensor GCN1-like HEAT repeats region" evidence="2">
    <location>
        <begin position="676"/>
        <end position="813"/>
    </location>
</feature>
<dbReference type="FunFam" id="1.25.10.10:FF:000746">
    <property type="entry name" value="Dynein assembly factor 5, axonemal"/>
    <property type="match status" value="1"/>
</dbReference>
<dbReference type="InterPro" id="IPR011989">
    <property type="entry name" value="ARM-like"/>
</dbReference>
<gene>
    <name evidence="6 7 8" type="primary">LOC110985569</name>
</gene>
<proteinExistence type="predicted"/>
<dbReference type="SUPFAM" id="SSF48371">
    <property type="entry name" value="ARM repeat"/>
    <property type="match status" value="1"/>
</dbReference>
<protein>
    <submittedName>
        <fullName evidence="6 7">Dynein assembly factor 5, axonemal-like isoform X1</fullName>
    </submittedName>
</protein>
<evidence type="ECO:0000313" key="8">
    <source>
        <dbReference type="RefSeq" id="XP_022102373.1"/>
    </source>
</evidence>
<evidence type="ECO:0000259" key="4">
    <source>
        <dbReference type="Pfam" id="PF25757"/>
    </source>
</evidence>
<dbReference type="Proteomes" id="UP000694845">
    <property type="component" value="Unplaced"/>
</dbReference>
<organism evidence="5 8">
    <name type="scientific">Acanthaster planci</name>
    <name type="common">Crown-of-thorns starfish</name>
    <dbReference type="NCBI Taxonomy" id="133434"/>
    <lineage>
        <taxon>Eukaryota</taxon>
        <taxon>Metazoa</taxon>
        <taxon>Echinodermata</taxon>
        <taxon>Eleutherozoa</taxon>
        <taxon>Asterozoa</taxon>
        <taxon>Asteroidea</taxon>
        <taxon>Valvatacea</taxon>
        <taxon>Valvatida</taxon>
        <taxon>Acanthasteridae</taxon>
        <taxon>Acanthaster</taxon>
    </lineage>
</organism>
<dbReference type="CTD" id="54919"/>
<evidence type="ECO:0000313" key="7">
    <source>
        <dbReference type="RefSeq" id="XP_022102372.1"/>
    </source>
</evidence>
<accession>A0A8B7Z9M6</accession>
<sequence>MAENVESVDARTAEILQAVARHVNCLSENNRATKKRALESIRRETLGKKPALDPAVLQRVFESLLKQLLKCFSDCVEKCRELAVDVVSDFLDAVPTPEGPLPYLMPTVVQRLGNQEIVETSEELRLSLVNLLVKLTQLTKKKLAAYLDDLIKILQRTVVDPFPDVRKESCRCISLVARAIPEHFHMQSESLIAPLLHCISHQHAKVRTLCILTIGDVLQFGSHKPMDQVISHLAQRLFDQSPQVRVAVTNVVGGWLLDFVDRYSYHHKLIPLLLTSQTDEMPDIQERAFKLWDEVGTKYAKENEEELKDQMDFERIIELPPGETRRPNLGCRMLIFRNLSKILPGLLHDLTDWTASNRIMSAKLLRVLLLNAEDHTTQHMEKLLSGMYKACGDEEKEVVAKMLQSAELVGFFVDPQIYWKLMSPSVQSAQSPGVLMTLAALMRGSRQEALHPQLQSVCDVLADPEVCRSEQSSYQIQLVSCVEAIMSTGREQCSEVSLPLFTVLVTVLALARDDALKTKTREVIASLASTQGMEDSSALYRQHSRQFLAMLKGNYEQWTNFSVERPIFDTLLSESGVLVCELLDDVFPVLQANLKPDKDPELRLKFFSLLSRLVMRAGELAEARAIFGDFSPAVVREMVIPNCVWHGGRTAAAIRTTAISCLWALLQSGLLTAEQINSVMSDLQTQLTSLLEDDSRSTRLITCRVFRKILALCGSTFDPDRLHTMYMELLKRMDDSSDEIRLAVAKTFETFFQCFPADYDKVLYRAHLETLYRGLLVHMDDPDPNIQQSVLDLLKQAAPLHPQLLQEEVEMVRHKHRSFVFCDELLQYIKTLS</sequence>
<evidence type="ECO:0000259" key="3">
    <source>
        <dbReference type="Pfam" id="PF24573"/>
    </source>
</evidence>
<dbReference type="PANTHER" id="PTHR16216">
    <property type="entry name" value="DYNEIN ASSEMBLY FACTOR 5, AXONEMAL"/>
    <property type="match status" value="1"/>
</dbReference>
<evidence type="ECO:0000313" key="6">
    <source>
        <dbReference type="RefSeq" id="XP_022102371.1"/>
    </source>
</evidence>
<dbReference type="GO" id="GO:0003341">
    <property type="term" value="P:cilium movement"/>
    <property type="evidence" value="ECO:0007669"/>
    <property type="project" value="TreeGrafter"/>
</dbReference>
<feature type="domain" description="Dynein axonemal assembly factor 5 HEAT-repeat" evidence="3">
    <location>
        <begin position="320"/>
        <end position="510"/>
    </location>
</feature>
<dbReference type="KEGG" id="aplc:110985569"/>
<dbReference type="RefSeq" id="XP_022102372.1">
    <property type="nucleotide sequence ID" value="XM_022246680.1"/>
</dbReference>
<name>A0A8B7Z9M6_ACAPL</name>
<dbReference type="Pfam" id="PF25757">
    <property type="entry name" value="TPR_DNAAF5"/>
    <property type="match status" value="1"/>
</dbReference>
<dbReference type="GO" id="GO:0045505">
    <property type="term" value="F:dynein intermediate chain binding"/>
    <property type="evidence" value="ECO:0007669"/>
    <property type="project" value="TreeGrafter"/>
</dbReference>
<evidence type="ECO:0000259" key="2">
    <source>
        <dbReference type="Pfam" id="PF23271"/>
    </source>
</evidence>
<keyword evidence="5" id="KW-1185">Reference proteome</keyword>
<dbReference type="Gene3D" id="1.25.10.10">
    <property type="entry name" value="Leucine-rich Repeat Variant"/>
    <property type="match status" value="2"/>
</dbReference>
<dbReference type="InterPro" id="IPR052623">
    <property type="entry name" value="DAAF5"/>
</dbReference>
<dbReference type="OrthoDB" id="413572at2759"/>
<dbReference type="OMA" id="AFQGPWA"/>
<evidence type="ECO:0000313" key="5">
    <source>
        <dbReference type="Proteomes" id="UP000694845"/>
    </source>
</evidence>
<dbReference type="GO" id="GO:0036159">
    <property type="term" value="P:inner dynein arm assembly"/>
    <property type="evidence" value="ECO:0007669"/>
    <property type="project" value="TreeGrafter"/>
</dbReference>
<dbReference type="RefSeq" id="XP_022102373.1">
    <property type="nucleotide sequence ID" value="XM_022246681.1"/>
</dbReference>
<dbReference type="InterPro" id="IPR057546">
    <property type="entry name" value="HEAT_GCN1"/>
</dbReference>
<dbReference type="Pfam" id="PF23271">
    <property type="entry name" value="HEAT_GCN1"/>
    <property type="match status" value="1"/>
</dbReference>
<dbReference type="GeneID" id="110985569"/>
<dbReference type="GO" id="GO:0005737">
    <property type="term" value="C:cytoplasm"/>
    <property type="evidence" value="ECO:0007669"/>
    <property type="project" value="TreeGrafter"/>
</dbReference>
<dbReference type="AlphaFoldDB" id="A0A8B7Z9M6"/>
<dbReference type="InterPro" id="IPR057978">
    <property type="entry name" value="TPR_DAAF5"/>
</dbReference>
<dbReference type="InterPro" id="IPR016024">
    <property type="entry name" value="ARM-type_fold"/>
</dbReference>